<organism evidence="1">
    <name type="scientific">Anguilla anguilla</name>
    <name type="common">European freshwater eel</name>
    <name type="synonym">Muraena anguilla</name>
    <dbReference type="NCBI Taxonomy" id="7936"/>
    <lineage>
        <taxon>Eukaryota</taxon>
        <taxon>Metazoa</taxon>
        <taxon>Chordata</taxon>
        <taxon>Craniata</taxon>
        <taxon>Vertebrata</taxon>
        <taxon>Euteleostomi</taxon>
        <taxon>Actinopterygii</taxon>
        <taxon>Neopterygii</taxon>
        <taxon>Teleostei</taxon>
        <taxon>Anguilliformes</taxon>
        <taxon>Anguillidae</taxon>
        <taxon>Anguilla</taxon>
    </lineage>
</organism>
<proteinExistence type="predicted"/>
<sequence>MICSTMSKSVCIASLSIRGEVFWSFEHCCWVTEMSAVGAGMSLCVRMGECTMRFVCVRV</sequence>
<accession>A0A0E9WX76</accession>
<dbReference type="EMBL" id="GBXM01014387">
    <property type="protein sequence ID" value="JAH94190.1"/>
    <property type="molecule type" value="Transcribed_RNA"/>
</dbReference>
<protein>
    <submittedName>
        <fullName evidence="1">Uncharacterized protein</fullName>
    </submittedName>
</protein>
<dbReference type="AlphaFoldDB" id="A0A0E9WX76"/>
<name>A0A0E9WX76_ANGAN</name>
<reference evidence="1" key="1">
    <citation type="submission" date="2014-11" db="EMBL/GenBank/DDBJ databases">
        <authorList>
            <person name="Amaro Gonzalez C."/>
        </authorList>
    </citation>
    <scope>NUCLEOTIDE SEQUENCE</scope>
</reference>
<evidence type="ECO:0000313" key="1">
    <source>
        <dbReference type="EMBL" id="JAH94190.1"/>
    </source>
</evidence>
<reference evidence="1" key="2">
    <citation type="journal article" date="2015" name="Fish Shellfish Immunol.">
        <title>Early steps in the European eel (Anguilla anguilla)-Vibrio vulnificus interaction in the gills: Role of the RtxA13 toxin.</title>
        <authorList>
            <person name="Callol A."/>
            <person name="Pajuelo D."/>
            <person name="Ebbesson L."/>
            <person name="Teles M."/>
            <person name="MacKenzie S."/>
            <person name="Amaro C."/>
        </authorList>
    </citation>
    <scope>NUCLEOTIDE SEQUENCE</scope>
</reference>